<proteinExistence type="predicted"/>
<feature type="region of interest" description="Disordered" evidence="1">
    <location>
        <begin position="134"/>
        <end position="156"/>
    </location>
</feature>
<dbReference type="OrthoDB" id="3231855at2759"/>
<keyword evidence="4" id="KW-1185">Reference proteome</keyword>
<reference evidence="3 4" key="1">
    <citation type="journal article" date="2018" name="MBio">
        <title>Comparative Genomics Reveals the Core Gene Toolbox for the Fungus-Insect Symbiosis.</title>
        <authorList>
            <person name="Wang Y."/>
            <person name="Stata M."/>
            <person name="Wang W."/>
            <person name="Stajich J.E."/>
            <person name="White M.M."/>
            <person name="Moncalvo J.M."/>
        </authorList>
    </citation>
    <scope>NUCLEOTIDE SEQUENCE [LARGE SCALE GENOMIC DNA]</scope>
    <source>
        <strain evidence="3 4">AUS-77-4</strain>
    </source>
</reference>
<name>A0A2T9YSF0_9FUNG</name>
<dbReference type="PROSITE" id="PS50828">
    <property type="entry name" value="SMR"/>
    <property type="match status" value="1"/>
</dbReference>
<feature type="compositionally biased region" description="Basic and acidic residues" evidence="1">
    <location>
        <begin position="11"/>
        <end position="25"/>
    </location>
</feature>
<dbReference type="CDD" id="cd14279">
    <property type="entry name" value="CUE"/>
    <property type="match status" value="1"/>
</dbReference>
<evidence type="ECO:0000313" key="3">
    <source>
        <dbReference type="EMBL" id="PVU95257.1"/>
    </source>
</evidence>
<dbReference type="PANTHER" id="PTHR46535:SF1">
    <property type="entry name" value="NEDD4-BINDING PROTEIN 2"/>
    <property type="match status" value="1"/>
</dbReference>
<gene>
    <name evidence="3" type="ORF">BB559_002809</name>
</gene>
<protein>
    <recommendedName>
        <fullName evidence="2">Smr domain-containing protein</fullName>
    </recommendedName>
</protein>
<feature type="region of interest" description="Disordered" evidence="1">
    <location>
        <begin position="1"/>
        <end position="25"/>
    </location>
</feature>
<evidence type="ECO:0000313" key="4">
    <source>
        <dbReference type="Proteomes" id="UP000245699"/>
    </source>
</evidence>
<evidence type="ECO:0000256" key="1">
    <source>
        <dbReference type="SAM" id="MobiDB-lite"/>
    </source>
</evidence>
<feature type="domain" description="Smr" evidence="2">
    <location>
        <begin position="448"/>
        <end position="529"/>
    </location>
</feature>
<dbReference type="AlphaFoldDB" id="A0A2T9YSF0"/>
<organism evidence="3 4">
    <name type="scientific">Furculomyces boomerangus</name>
    <dbReference type="NCBI Taxonomy" id="61424"/>
    <lineage>
        <taxon>Eukaryota</taxon>
        <taxon>Fungi</taxon>
        <taxon>Fungi incertae sedis</taxon>
        <taxon>Zoopagomycota</taxon>
        <taxon>Kickxellomycotina</taxon>
        <taxon>Harpellomycetes</taxon>
        <taxon>Harpellales</taxon>
        <taxon>Harpellaceae</taxon>
        <taxon>Furculomyces</taxon>
    </lineage>
</organism>
<accession>A0A2T9YSF0</accession>
<dbReference type="STRING" id="61424.A0A2T9YSF0"/>
<dbReference type="GO" id="GO:0005634">
    <property type="term" value="C:nucleus"/>
    <property type="evidence" value="ECO:0007669"/>
    <property type="project" value="TreeGrafter"/>
</dbReference>
<dbReference type="GO" id="GO:0004519">
    <property type="term" value="F:endonuclease activity"/>
    <property type="evidence" value="ECO:0007669"/>
    <property type="project" value="TreeGrafter"/>
</dbReference>
<dbReference type="EMBL" id="MBFT01000194">
    <property type="protein sequence ID" value="PVU95257.1"/>
    <property type="molecule type" value="Genomic_DNA"/>
</dbReference>
<comment type="caution">
    <text evidence="3">The sequence shown here is derived from an EMBL/GenBank/DDBJ whole genome shotgun (WGS) entry which is preliminary data.</text>
</comment>
<dbReference type="Gene3D" id="3.30.1370.110">
    <property type="match status" value="1"/>
</dbReference>
<dbReference type="InterPro" id="IPR036063">
    <property type="entry name" value="Smr_dom_sf"/>
</dbReference>
<dbReference type="Proteomes" id="UP000245699">
    <property type="component" value="Unassembled WGS sequence"/>
</dbReference>
<dbReference type="SUPFAM" id="SSF160443">
    <property type="entry name" value="SMR domain-like"/>
    <property type="match status" value="1"/>
</dbReference>
<dbReference type="PANTHER" id="PTHR46535">
    <property type="entry name" value="NEDD4-BINDING PROTEIN 2"/>
    <property type="match status" value="1"/>
</dbReference>
<dbReference type="InterPro" id="IPR002625">
    <property type="entry name" value="Smr_dom"/>
</dbReference>
<dbReference type="InterPro" id="IPR052772">
    <property type="entry name" value="Endo/PolyKinase_Domain-Protein"/>
</dbReference>
<feature type="compositionally biased region" description="Low complexity" evidence="1">
    <location>
        <begin position="1"/>
        <end position="10"/>
    </location>
</feature>
<sequence>MNNLPNNSKSKSSDEKPQNFKSAKDEKLIQERQELAYFLEAFYPDLDEETINNLLEDTIGISVNNYNDEIDDLGFEESNDNEDTLIDGSINQIEILDKLSTKFNIVRNNSQEFNTEEIACGNLEIPGLRRESLGNSNSDIEKDLDTSTSSQIKSGKLPTKSMFGDLEYKKPLKKMNKVSGSVQGYKQMQVSGRHNPTNNNQWNNIEKGVQYLVEMFPNYPKTKILSYYHKCGGDIYLISEKISDDVKKQSSIGNQGKTSGARKSDIVQKDVFRVLSEVFGELDLEEAEKLSKQFDNPDEAVVYPKIIIKPSDSKNILSKQKTPIILLKSKSSQTATIKINNEYLRHALFVKPEGLMAIDAKNFILDSRIDPKICSEYKNVYMKKREYYFQKASSSFRRRNNVGMNSGISAFYAEEGKKCDMKAKMWWMRSAYAFVEQQRMIRKDPYLIDLHGLRLAESVYIVRLELFVWYGNETEKAPKPRVGCEIITGSGTHSDRGIQVLHPVVGRILGNEGWKFKELSERYFVYDRE</sequence>
<evidence type="ECO:0000259" key="2">
    <source>
        <dbReference type="PROSITE" id="PS50828"/>
    </source>
</evidence>